<comment type="caution">
    <text evidence="3">The sequence shown here is derived from an EMBL/GenBank/DDBJ whole genome shotgun (WGS) entry which is preliminary data.</text>
</comment>
<proteinExistence type="predicted"/>
<evidence type="ECO:0000313" key="3">
    <source>
        <dbReference type="EMBL" id="KFX41769.1"/>
    </source>
</evidence>
<sequence length="139" mass="14614">MHTKTPSTFFFALFAFLLVSVSALPRAATQVLRSNTTPTQTLPLPSESFSMQSTSQIVSSTAGPTPETHPTLRLLPNPPLADIGAGSKANKADKADKADPTSTSSATPSATVTTLEMTPSFLTSLRIFVANFSRLMGVA</sequence>
<reference key="1">
    <citation type="journal article" date="2014" name="PLoS Genet.">
        <title>Signature Gene Expression Reveals Novel Clues to the Molecular Mechanisms of Dimorphic Transition in Penicillium marneffei.</title>
        <authorList>
            <person name="Yang E."/>
            <person name="Wang G."/>
            <person name="Cai J."/>
            <person name="Woo P.C."/>
            <person name="Lau S.K."/>
            <person name="Yuen K.-Y."/>
            <person name="Chow W.-N."/>
            <person name="Lin X."/>
        </authorList>
    </citation>
    <scope>NUCLEOTIDE SEQUENCE [LARGE SCALE GENOMIC DNA]</scope>
    <source>
        <strain>PM1</strain>
    </source>
</reference>
<feature type="compositionally biased region" description="Low complexity" evidence="1">
    <location>
        <begin position="100"/>
        <end position="111"/>
    </location>
</feature>
<accession>A0A093UVK5</accession>
<feature type="chain" id="PRO_5001888127" evidence="2">
    <location>
        <begin position="24"/>
        <end position="139"/>
    </location>
</feature>
<feature type="region of interest" description="Disordered" evidence="1">
    <location>
        <begin position="33"/>
        <end position="111"/>
    </location>
</feature>
<protein>
    <submittedName>
        <fullName evidence="3">Uncharacterized protein</fullName>
    </submittedName>
</protein>
<name>A0A093UVK5_TALMA</name>
<keyword evidence="2" id="KW-0732">Signal</keyword>
<feature type="compositionally biased region" description="Basic and acidic residues" evidence="1">
    <location>
        <begin position="90"/>
        <end position="99"/>
    </location>
</feature>
<evidence type="ECO:0000256" key="1">
    <source>
        <dbReference type="SAM" id="MobiDB-lite"/>
    </source>
</evidence>
<organism evidence="3">
    <name type="scientific">Talaromyces marneffei PM1</name>
    <dbReference type="NCBI Taxonomy" id="1077442"/>
    <lineage>
        <taxon>Eukaryota</taxon>
        <taxon>Fungi</taxon>
        <taxon>Dikarya</taxon>
        <taxon>Ascomycota</taxon>
        <taxon>Pezizomycotina</taxon>
        <taxon>Eurotiomycetes</taxon>
        <taxon>Eurotiomycetidae</taxon>
        <taxon>Eurotiales</taxon>
        <taxon>Trichocomaceae</taxon>
        <taxon>Talaromyces</taxon>
        <taxon>Talaromyces sect. Talaromyces</taxon>
    </lineage>
</organism>
<feature type="compositionally biased region" description="Polar residues" evidence="1">
    <location>
        <begin position="33"/>
        <end position="63"/>
    </location>
</feature>
<dbReference type="HOGENOM" id="CLU_1917766_0_0_1"/>
<dbReference type="EMBL" id="JPOX01000054">
    <property type="protein sequence ID" value="KFX41769.1"/>
    <property type="molecule type" value="Genomic_DNA"/>
</dbReference>
<reference evidence="3" key="2">
    <citation type="journal article" date="2014" name="PLoS Genet.">
        <title>Signature gene expression reveals novel clues to the molecular mechanisms of dimorphic transition in Penicillium marneffei.</title>
        <authorList>
            <person name="Yang E."/>
            <person name="Wang G."/>
            <person name="Cai J."/>
            <person name="Woo P.C."/>
            <person name="Lau S.K."/>
            <person name="Yuen K.-Y."/>
            <person name="Chow W.-N."/>
            <person name="Lin X."/>
        </authorList>
    </citation>
    <scope>NUCLEOTIDE SEQUENCE</scope>
    <source>
        <strain evidence="3">PM1</strain>
    </source>
</reference>
<dbReference type="AlphaFoldDB" id="A0A093UVK5"/>
<feature type="signal peptide" evidence="2">
    <location>
        <begin position="1"/>
        <end position="23"/>
    </location>
</feature>
<gene>
    <name evidence="3" type="ORF">GQ26_0540310</name>
</gene>
<evidence type="ECO:0000256" key="2">
    <source>
        <dbReference type="SAM" id="SignalP"/>
    </source>
</evidence>